<dbReference type="PANTHER" id="PTHR30238">
    <property type="entry name" value="MEMBRANE BOUND PREDICTED REDOX MODULATOR"/>
    <property type="match status" value="1"/>
</dbReference>
<protein>
    <submittedName>
        <fullName evidence="7">TerC family protein</fullName>
    </submittedName>
</protein>
<comment type="similarity">
    <text evidence="2">Belongs to the TerC family.</text>
</comment>
<name>A0ABR8PVJ5_9CLOT</name>
<evidence type="ECO:0000256" key="2">
    <source>
        <dbReference type="ARBA" id="ARBA00007511"/>
    </source>
</evidence>
<dbReference type="InterPro" id="IPR036259">
    <property type="entry name" value="MFS_trans_sf"/>
</dbReference>
<dbReference type="SUPFAM" id="SSF103473">
    <property type="entry name" value="MFS general substrate transporter"/>
    <property type="match status" value="1"/>
</dbReference>
<evidence type="ECO:0000313" key="8">
    <source>
        <dbReference type="Proteomes" id="UP000627781"/>
    </source>
</evidence>
<dbReference type="PANTHER" id="PTHR30238:SF6">
    <property type="entry name" value="TERC-LIKE PROTEIN"/>
    <property type="match status" value="1"/>
</dbReference>
<feature type="transmembrane region" description="Helical" evidence="6">
    <location>
        <begin position="217"/>
        <end position="235"/>
    </location>
</feature>
<sequence length="252" mass="28177">MDFLNGLVNNYSQFFSLDVLLSTLSNPSNLMMIFSLAILEGLLSSDNAIVLAIMVRHLPKKQQKKALFYGIWGAYIFRFIAIGVGTYLIKIWWVKLLAAFYLLKMTYAHFVKREDNEEVDESKVINKGFWATVASVEMMDIAFSIDSVSAAFGVSDEVWVLYLGAVFGILAMRGVAKIFISLIEKIPELEGSAYVLIGFIGVRMLLGIINIEISNVIFFTVLIFILGGTVVLHYMKPKVTNTDSENAVDSEK</sequence>
<comment type="subcellular location">
    <subcellularLocation>
        <location evidence="1">Membrane</location>
        <topology evidence="1">Multi-pass membrane protein</topology>
    </subcellularLocation>
</comment>
<gene>
    <name evidence="7" type="ORF">H9661_12660</name>
</gene>
<keyword evidence="3 6" id="KW-0812">Transmembrane</keyword>
<keyword evidence="4 6" id="KW-1133">Transmembrane helix</keyword>
<feature type="transmembrane region" description="Helical" evidence="6">
    <location>
        <begin position="30"/>
        <end position="54"/>
    </location>
</feature>
<accession>A0ABR8PVJ5</accession>
<evidence type="ECO:0000256" key="6">
    <source>
        <dbReference type="SAM" id="Phobius"/>
    </source>
</evidence>
<feature type="transmembrane region" description="Helical" evidence="6">
    <location>
        <begin position="159"/>
        <end position="180"/>
    </location>
</feature>
<keyword evidence="8" id="KW-1185">Reference proteome</keyword>
<dbReference type="RefSeq" id="WP_143317592.1">
    <property type="nucleotide sequence ID" value="NZ_JACSRA010000020.1"/>
</dbReference>
<dbReference type="InterPro" id="IPR005496">
    <property type="entry name" value="Integral_membrane_TerC"/>
</dbReference>
<proteinExistence type="inferred from homology"/>
<dbReference type="Proteomes" id="UP000627781">
    <property type="component" value="Unassembled WGS sequence"/>
</dbReference>
<reference evidence="7 8" key="1">
    <citation type="submission" date="2020-08" db="EMBL/GenBank/DDBJ databases">
        <title>A Genomic Blueprint of the Chicken Gut Microbiome.</title>
        <authorList>
            <person name="Gilroy R."/>
            <person name="Ravi A."/>
            <person name="Getino M."/>
            <person name="Pursley I."/>
            <person name="Horton D.L."/>
            <person name="Alikhan N.-F."/>
            <person name="Baker D."/>
            <person name="Gharbi K."/>
            <person name="Hall N."/>
            <person name="Watson M."/>
            <person name="Adriaenssens E.M."/>
            <person name="Foster-Nyarko E."/>
            <person name="Jarju S."/>
            <person name="Secka A."/>
            <person name="Antonio M."/>
            <person name="Oren A."/>
            <person name="Chaudhuri R."/>
            <person name="La Ragione R.M."/>
            <person name="Hildebrand F."/>
            <person name="Pallen M.J."/>
        </authorList>
    </citation>
    <scope>NUCLEOTIDE SEQUENCE [LARGE SCALE GENOMIC DNA]</scope>
    <source>
        <strain evidence="7 8">Sa3CVN1</strain>
    </source>
</reference>
<evidence type="ECO:0000313" key="7">
    <source>
        <dbReference type="EMBL" id="MBD7912208.1"/>
    </source>
</evidence>
<dbReference type="InterPro" id="IPR022493">
    <property type="entry name" value="CHP03716_TM_YkoY"/>
</dbReference>
<evidence type="ECO:0000256" key="1">
    <source>
        <dbReference type="ARBA" id="ARBA00004141"/>
    </source>
</evidence>
<evidence type="ECO:0000256" key="3">
    <source>
        <dbReference type="ARBA" id="ARBA00022692"/>
    </source>
</evidence>
<organism evidence="7 8">
    <name type="scientific">Clostridium cibarium</name>
    <dbReference type="NCBI Taxonomy" id="2762247"/>
    <lineage>
        <taxon>Bacteria</taxon>
        <taxon>Bacillati</taxon>
        <taxon>Bacillota</taxon>
        <taxon>Clostridia</taxon>
        <taxon>Eubacteriales</taxon>
        <taxon>Clostridiaceae</taxon>
        <taxon>Clostridium</taxon>
    </lineage>
</organism>
<evidence type="ECO:0000256" key="5">
    <source>
        <dbReference type="ARBA" id="ARBA00023136"/>
    </source>
</evidence>
<feature type="transmembrane region" description="Helical" evidence="6">
    <location>
        <begin position="192"/>
        <end position="211"/>
    </location>
</feature>
<keyword evidence="5 6" id="KW-0472">Membrane</keyword>
<dbReference type="EMBL" id="JACSRA010000020">
    <property type="protein sequence ID" value="MBD7912208.1"/>
    <property type="molecule type" value="Genomic_DNA"/>
</dbReference>
<dbReference type="NCBIfam" id="TIGR03716">
    <property type="entry name" value="R_switched_YkoY"/>
    <property type="match status" value="1"/>
</dbReference>
<dbReference type="Pfam" id="PF03741">
    <property type="entry name" value="TerC"/>
    <property type="match status" value="1"/>
</dbReference>
<comment type="caution">
    <text evidence="7">The sequence shown here is derived from an EMBL/GenBank/DDBJ whole genome shotgun (WGS) entry which is preliminary data.</text>
</comment>
<feature type="transmembrane region" description="Helical" evidence="6">
    <location>
        <begin position="66"/>
        <end position="85"/>
    </location>
</feature>
<evidence type="ECO:0000256" key="4">
    <source>
        <dbReference type="ARBA" id="ARBA00022989"/>
    </source>
</evidence>